<dbReference type="Proteomes" id="UP000198379">
    <property type="component" value="Unassembled WGS sequence"/>
</dbReference>
<protein>
    <submittedName>
        <fullName evidence="4">Por secretion system C-terminal sorting domain-containing protein</fullName>
    </submittedName>
</protein>
<dbReference type="Pfam" id="PF18962">
    <property type="entry name" value="Por_Secre_tail"/>
    <property type="match status" value="1"/>
</dbReference>
<reference evidence="4 5" key="1">
    <citation type="submission" date="2017-06" db="EMBL/GenBank/DDBJ databases">
        <authorList>
            <person name="Kim H.J."/>
            <person name="Triplett B.A."/>
        </authorList>
    </citation>
    <scope>NUCLEOTIDE SEQUENCE [LARGE SCALE GENOMIC DNA]</scope>
    <source>
        <strain evidence="4 5">DSM 25597</strain>
    </source>
</reference>
<organism evidence="4 5">
    <name type="scientific">Dokdonia pacifica</name>
    <dbReference type="NCBI Taxonomy" id="1627892"/>
    <lineage>
        <taxon>Bacteria</taxon>
        <taxon>Pseudomonadati</taxon>
        <taxon>Bacteroidota</taxon>
        <taxon>Flavobacteriia</taxon>
        <taxon>Flavobacteriales</taxon>
        <taxon>Flavobacteriaceae</taxon>
        <taxon>Dokdonia</taxon>
    </lineage>
</organism>
<name>A0A238W277_9FLAO</name>
<accession>A0A238W277</accession>
<dbReference type="EMBL" id="FZNY01000001">
    <property type="protein sequence ID" value="SNR40660.1"/>
    <property type="molecule type" value="Genomic_DNA"/>
</dbReference>
<sequence length="244" mass="28017">MKKQLFFITCISLMVSQSVFAQFPVLFEGEWKLELLTIDGEDFVPPMNDEVEMIGLVFEEESEGIPPVFDTYVCNGFFGFLSFQEETGMLPSFSFDEYSMTLIECDLSENSVFENLYFNFYLNGIEDVFEYDIIYLGNAPTLSVYNTNGDAAFYGNPFLSLRDNTLPSFSIYPNPVQSQLYIETDSQEDYTITVFDIQGRMLITTSKEALGINSIDVQHWKSGLYFLRIEDQKGKVTAKRFLKN</sequence>
<evidence type="ECO:0000259" key="3">
    <source>
        <dbReference type="Pfam" id="PF18962"/>
    </source>
</evidence>
<evidence type="ECO:0000256" key="2">
    <source>
        <dbReference type="SAM" id="SignalP"/>
    </source>
</evidence>
<proteinExistence type="predicted"/>
<dbReference type="InterPro" id="IPR026444">
    <property type="entry name" value="Secre_tail"/>
</dbReference>
<evidence type="ECO:0000313" key="4">
    <source>
        <dbReference type="EMBL" id="SNR40660.1"/>
    </source>
</evidence>
<feature type="domain" description="Secretion system C-terminal sorting" evidence="3">
    <location>
        <begin position="171"/>
        <end position="240"/>
    </location>
</feature>
<evidence type="ECO:0000313" key="5">
    <source>
        <dbReference type="Proteomes" id="UP000198379"/>
    </source>
</evidence>
<gene>
    <name evidence="4" type="ORF">SAMN06265376_101623</name>
</gene>
<feature type="chain" id="PRO_5012963791" evidence="2">
    <location>
        <begin position="22"/>
        <end position="244"/>
    </location>
</feature>
<keyword evidence="1 2" id="KW-0732">Signal</keyword>
<feature type="signal peptide" evidence="2">
    <location>
        <begin position="1"/>
        <end position="21"/>
    </location>
</feature>
<evidence type="ECO:0000256" key="1">
    <source>
        <dbReference type="ARBA" id="ARBA00022729"/>
    </source>
</evidence>
<dbReference type="AlphaFoldDB" id="A0A238W277"/>
<dbReference type="NCBIfam" id="TIGR04183">
    <property type="entry name" value="Por_Secre_tail"/>
    <property type="match status" value="1"/>
</dbReference>
<keyword evidence="5" id="KW-1185">Reference proteome</keyword>